<sequence length="73" mass="7634">MDIDDTSNNNGNMGNRDSAANATDKDMDMDKDVGTSDQDDTSNEESSVDPVDAPVAILMQTSGNCAISDGMCV</sequence>
<feature type="compositionally biased region" description="Polar residues" evidence="1">
    <location>
        <begin position="1"/>
        <end position="21"/>
    </location>
</feature>
<evidence type="ECO:0000313" key="3">
    <source>
        <dbReference type="Proteomes" id="UP000298390"/>
    </source>
</evidence>
<feature type="compositionally biased region" description="Acidic residues" evidence="1">
    <location>
        <begin position="37"/>
        <end position="47"/>
    </location>
</feature>
<evidence type="ECO:0000313" key="2">
    <source>
        <dbReference type="EMBL" id="TFY51781.1"/>
    </source>
</evidence>
<comment type="caution">
    <text evidence="2">The sequence shown here is derived from an EMBL/GenBank/DDBJ whole genome shotgun (WGS) entry which is preliminary data.</text>
</comment>
<evidence type="ECO:0000256" key="1">
    <source>
        <dbReference type="SAM" id="MobiDB-lite"/>
    </source>
</evidence>
<dbReference type="AlphaFoldDB" id="A0A4Y9XRH0"/>
<dbReference type="Proteomes" id="UP000298390">
    <property type="component" value="Unassembled WGS sequence"/>
</dbReference>
<gene>
    <name evidence="2" type="ORF">EVJ58_g10385</name>
</gene>
<proteinExistence type="predicted"/>
<organism evidence="2 3">
    <name type="scientific">Rhodofomes roseus</name>
    <dbReference type="NCBI Taxonomy" id="34475"/>
    <lineage>
        <taxon>Eukaryota</taxon>
        <taxon>Fungi</taxon>
        <taxon>Dikarya</taxon>
        <taxon>Basidiomycota</taxon>
        <taxon>Agaricomycotina</taxon>
        <taxon>Agaricomycetes</taxon>
        <taxon>Polyporales</taxon>
        <taxon>Rhodofomes</taxon>
    </lineage>
</organism>
<feature type="region of interest" description="Disordered" evidence="1">
    <location>
        <begin position="1"/>
        <end position="53"/>
    </location>
</feature>
<name>A0A4Y9XRH0_9APHY</name>
<feature type="compositionally biased region" description="Basic and acidic residues" evidence="1">
    <location>
        <begin position="23"/>
        <end position="34"/>
    </location>
</feature>
<dbReference type="EMBL" id="SEKV01001105">
    <property type="protein sequence ID" value="TFY51781.1"/>
    <property type="molecule type" value="Genomic_DNA"/>
</dbReference>
<reference evidence="2 3" key="1">
    <citation type="submission" date="2019-01" db="EMBL/GenBank/DDBJ databases">
        <title>Genome sequencing of the rare red list fungi Fomitopsis rosea.</title>
        <authorList>
            <person name="Buettner E."/>
            <person name="Kellner H."/>
        </authorList>
    </citation>
    <scope>NUCLEOTIDE SEQUENCE [LARGE SCALE GENOMIC DNA]</scope>
    <source>
        <strain evidence="2 3">DSM 105464</strain>
    </source>
</reference>
<accession>A0A4Y9XRH0</accession>
<protein>
    <submittedName>
        <fullName evidence="2">Uncharacterized protein</fullName>
    </submittedName>
</protein>